<evidence type="ECO:0000313" key="2">
    <source>
        <dbReference type="EMBL" id="MCI74128.1"/>
    </source>
</evidence>
<feature type="compositionally biased region" description="Pro residues" evidence="1">
    <location>
        <begin position="28"/>
        <end position="38"/>
    </location>
</feature>
<proteinExistence type="predicted"/>
<reference evidence="2 3" key="1">
    <citation type="journal article" date="2018" name="Front. Plant Sci.">
        <title>Red Clover (Trifolium pratense) and Zigzag Clover (T. medium) - A Picture of Genomic Similarities and Differences.</title>
        <authorList>
            <person name="Dluhosova J."/>
            <person name="Istvanek J."/>
            <person name="Nedelnik J."/>
            <person name="Repkova J."/>
        </authorList>
    </citation>
    <scope>NUCLEOTIDE SEQUENCE [LARGE SCALE GENOMIC DNA]</scope>
    <source>
        <strain evidence="3">cv. 10/8</strain>
        <tissue evidence="2">Leaf</tissue>
    </source>
</reference>
<accession>A0A392UMM3</accession>
<dbReference type="Proteomes" id="UP000265520">
    <property type="component" value="Unassembled WGS sequence"/>
</dbReference>
<comment type="caution">
    <text evidence="2">The sequence shown here is derived from an EMBL/GenBank/DDBJ whole genome shotgun (WGS) entry which is preliminary data.</text>
</comment>
<protein>
    <submittedName>
        <fullName evidence="2">Uncharacterized protein</fullName>
    </submittedName>
</protein>
<dbReference type="AlphaFoldDB" id="A0A392UMM3"/>
<organism evidence="2 3">
    <name type="scientific">Trifolium medium</name>
    <dbReference type="NCBI Taxonomy" id="97028"/>
    <lineage>
        <taxon>Eukaryota</taxon>
        <taxon>Viridiplantae</taxon>
        <taxon>Streptophyta</taxon>
        <taxon>Embryophyta</taxon>
        <taxon>Tracheophyta</taxon>
        <taxon>Spermatophyta</taxon>
        <taxon>Magnoliopsida</taxon>
        <taxon>eudicotyledons</taxon>
        <taxon>Gunneridae</taxon>
        <taxon>Pentapetalae</taxon>
        <taxon>rosids</taxon>
        <taxon>fabids</taxon>
        <taxon>Fabales</taxon>
        <taxon>Fabaceae</taxon>
        <taxon>Papilionoideae</taxon>
        <taxon>50 kb inversion clade</taxon>
        <taxon>NPAAA clade</taxon>
        <taxon>Hologalegina</taxon>
        <taxon>IRL clade</taxon>
        <taxon>Trifolieae</taxon>
        <taxon>Trifolium</taxon>
    </lineage>
</organism>
<keyword evidence="3" id="KW-1185">Reference proteome</keyword>
<name>A0A392UMM3_9FABA</name>
<feature type="non-terminal residue" evidence="2">
    <location>
        <position position="54"/>
    </location>
</feature>
<evidence type="ECO:0000313" key="3">
    <source>
        <dbReference type="Proteomes" id="UP000265520"/>
    </source>
</evidence>
<feature type="region of interest" description="Disordered" evidence="1">
    <location>
        <begin position="23"/>
        <end position="54"/>
    </location>
</feature>
<sequence length="54" mass="6052">MEILKPPIDEDQASLQLCVDDSVREYPPLAPNPAPGPKQPSLELKPLPKNLRYE</sequence>
<evidence type="ECO:0000256" key="1">
    <source>
        <dbReference type="SAM" id="MobiDB-lite"/>
    </source>
</evidence>
<dbReference type="EMBL" id="LXQA010853824">
    <property type="protein sequence ID" value="MCI74128.1"/>
    <property type="molecule type" value="Genomic_DNA"/>
</dbReference>